<proteinExistence type="predicted"/>
<sequence length="228" mass="23794">MLAAVTPVLLFIAFLLLLLVSLSVPITKTIYLFQLVANVSSGILKSGASGSVKFGVWGYCFSGVDVSVFGSQHDTAAECSKPKLGYTFDQTIGNALHVSGLENAISRTLTAALVLNPVACGLTFLALIVSLGMVRRGSSGASRVASLCTLGISILAGLITSIIFFIDIGLVASVRSKVKKDTSGDLQLNWGNAVWMVLGATLAIWASLIGACSGVCCGRRSNRKPAMY</sequence>
<reference evidence="6 7" key="1">
    <citation type="submission" date="2014-04" db="EMBL/GenBank/DDBJ databases">
        <authorList>
            <consortium name="DOE Joint Genome Institute"/>
            <person name="Kuo A."/>
            <person name="Tarkka M."/>
            <person name="Buscot F."/>
            <person name="Kohler A."/>
            <person name="Nagy L.G."/>
            <person name="Floudas D."/>
            <person name="Copeland A."/>
            <person name="Barry K.W."/>
            <person name="Cichocki N."/>
            <person name="Veneault-Fourrey C."/>
            <person name="LaButti K."/>
            <person name="Lindquist E.A."/>
            <person name="Lipzen A."/>
            <person name="Lundell T."/>
            <person name="Morin E."/>
            <person name="Murat C."/>
            <person name="Sun H."/>
            <person name="Tunlid A."/>
            <person name="Henrissat B."/>
            <person name="Grigoriev I.V."/>
            <person name="Hibbett D.S."/>
            <person name="Martin F."/>
            <person name="Nordberg H.P."/>
            <person name="Cantor M.N."/>
            <person name="Hua S.X."/>
        </authorList>
    </citation>
    <scope>NUCLEOTIDE SEQUENCE [LARGE SCALE GENOMIC DNA]</scope>
    <source>
        <strain evidence="6 7">F 1598</strain>
    </source>
</reference>
<dbReference type="GO" id="GO:0032153">
    <property type="term" value="C:cell division site"/>
    <property type="evidence" value="ECO:0007669"/>
    <property type="project" value="TreeGrafter"/>
</dbReference>
<keyword evidence="2 5" id="KW-0812">Transmembrane</keyword>
<name>A0A0C3B3H6_PILCF</name>
<dbReference type="AlphaFoldDB" id="A0A0C3B3H6"/>
<evidence type="ECO:0008006" key="8">
    <source>
        <dbReference type="Google" id="ProtNLM"/>
    </source>
</evidence>
<feature type="transmembrane region" description="Helical" evidence="5">
    <location>
        <begin position="109"/>
        <end position="132"/>
    </location>
</feature>
<keyword evidence="3 5" id="KW-1133">Transmembrane helix</keyword>
<gene>
    <name evidence="6" type="ORF">PILCRDRAFT_822001</name>
</gene>
<feature type="transmembrane region" description="Helical" evidence="5">
    <location>
        <begin position="144"/>
        <end position="173"/>
    </location>
</feature>
<dbReference type="InParanoid" id="A0A0C3B3H6"/>
<evidence type="ECO:0000256" key="5">
    <source>
        <dbReference type="SAM" id="Phobius"/>
    </source>
</evidence>
<evidence type="ECO:0000256" key="4">
    <source>
        <dbReference type="ARBA" id="ARBA00023136"/>
    </source>
</evidence>
<evidence type="ECO:0000256" key="2">
    <source>
        <dbReference type="ARBA" id="ARBA00022692"/>
    </source>
</evidence>
<keyword evidence="4 5" id="KW-0472">Membrane</keyword>
<protein>
    <recommendedName>
        <fullName evidence="8">Pali-domain-containing protein</fullName>
    </recommendedName>
</protein>
<dbReference type="InterPro" id="IPR051380">
    <property type="entry name" value="pH-response_reg_palI/RIM9"/>
</dbReference>
<dbReference type="GO" id="GO:0005886">
    <property type="term" value="C:plasma membrane"/>
    <property type="evidence" value="ECO:0007669"/>
    <property type="project" value="InterPro"/>
</dbReference>
<dbReference type="OrthoDB" id="2354757at2759"/>
<dbReference type="STRING" id="765440.A0A0C3B3H6"/>
<evidence type="ECO:0000313" key="7">
    <source>
        <dbReference type="Proteomes" id="UP000054166"/>
    </source>
</evidence>
<dbReference type="PANTHER" id="PTHR28013">
    <property type="entry name" value="PROTEIN DCV1-RELATED"/>
    <property type="match status" value="1"/>
</dbReference>
<dbReference type="Proteomes" id="UP000054166">
    <property type="component" value="Unassembled WGS sequence"/>
</dbReference>
<evidence type="ECO:0000256" key="3">
    <source>
        <dbReference type="ARBA" id="ARBA00022989"/>
    </source>
</evidence>
<comment type="subcellular location">
    <subcellularLocation>
        <location evidence="1">Membrane</location>
        <topology evidence="1">Multi-pass membrane protein</topology>
    </subcellularLocation>
</comment>
<evidence type="ECO:0000313" key="6">
    <source>
        <dbReference type="EMBL" id="KIM80738.1"/>
    </source>
</evidence>
<accession>A0A0C3B3H6</accession>
<feature type="transmembrane region" description="Helical" evidence="5">
    <location>
        <begin position="193"/>
        <end position="217"/>
    </location>
</feature>
<keyword evidence="7" id="KW-1185">Reference proteome</keyword>
<organism evidence="6 7">
    <name type="scientific">Piloderma croceum (strain F 1598)</name>
    <dbReference type="NCBI Taxonomy" id="765440"/>
    <lineage>
        <taxon>Eukaryota</taxon>
        <taxon>Fungi</taxon>
        <taxon>Dikarya</taxon>
        <taxon>Basidiomycota</taxon>
        <taxon>Agaricomycotina</taxon>
        <taxon>Agaricomycetes</taxon>
        <taxon>Agaricomycetidae</taxon>
        <taxon>Atheliales</taxon>
        <taxon>Atheliaceae</taxon>
        <taxon>Piloderma</taxon>
    </lineage>
</organism>
<evidence type="ECO:0000256" key="1">
    <source>
        <dbReference type="ARBA" id="ARBA00004141"/>
    </source>
</evidence>
<dbReference type="HOGENOM" id="CLU_076420_2_0_1"/>
<dbReference type="InterPro" id="IPR009571">
    <property type="entry name" value="SUR7/Rim9-like_fungi"/>
</dbReference>
<reference evidence="7" key="2">
    <citation type="submission" date="2015-01" db="EMBL/GenBank/DDBJ databases">
        <title>Evolutionary Origins and Diversification of the Mycorrhizal Mutualists.</title>
        <authorList>
            <consortium name="DOE Joint Genome Institute"/>
            <consortium name="Mycorrhizal Genomics Consortium"/>
            <person name="Kohler A."/>
            <person name="Kuo A."/>
            <person name="Nagy L.G."/>
            <person name="Floudas D."/>
            <person name="Copeland A."/>
            <person name="Barry K.W."/>
            <person name="Cichocki N."/>
            <person name="Veneault-Fourrey C."/>
            <person name="LaButti K."/>
            <person name="Lindquist E.A."/>
            <person name="Lipzen A."/>
            <person name="Lundell T."/>
            <person name="Morin E."/>
            <person name="Murat C."/>
            <person name="Riley R."/>
            <person name="Ohm R."/>
            <person name="Sun H."/>
            <person name="Tunlid A."/>
            <person name="Henrissat B."/>
            <person name="Grigoriev I.V."/>
            <person name="Hibbett D.S."/>
            <person name="Martin F."/>
        </authorList>
    </citation>
    <scope>NUCLEOTIDE SEQUENCE [LARGE SCALE GENOMIC DNA]</scope>
    <source>
        <strain evidence="7">F 1598</strain>
    </source>
</reference>
<dbReference type="GO" id="GO:0035838">
    <property type="term" value="C:growing cell tip"/>
    <property type="evidence" value="ECO:0007669"/>
    <property type="project" value="TreeGrafter"/>
</dbReference>
<dbReference type="EMBL" id="KN833002">
    <property type="protein sequence ID" value="KIM80738.1"/>
    <property type="molecule type" value="Genomic_DNA"/>
</dbReference>
<dbReference type="Pfam" id="PF06687">
    <property type="entry name" value="SUR7"/>
    <property type="match status" value="1"/>
</dbReference>
<dbReference type="PANTHER" id="PTHR28013:SF3">
    <property type="entry name" value="PROTEIN DCV1-RELATED"/>
    <property type="match status" value="1"/>
</dbReference>